<keyword evidence="16" id="KW-0675">Receptor</keyword>
<dbReference type="Proteomes" id="UP000232062">
    <property type="component" value="Unassembled WGS sequence"/>
</dbReference>
<evidence type="ECO:0000256" key="8">
    <source>
        <dbReference type="ARBA" id="ARBA00023077"/>
    </source>
</evidence>
<keyword evidence="3 11" id="KW-1134">Transmembrane beta strand</keyword>
<protein>
    <submittedName>
        <fullName evidence="16">TonB-dependent receptor</fullName>
    </submittedName>
</protein>
<name>A0A2M9WIR1_9GAMM</name>
<comment type="caution">
    <text evidence="16">The sequence shown here is derived from an EMBL/GenBank/DDBJ whole genome shotgun (WGS) entry which is preliminary data.</text>
</comment>
<dbReference type="PROSITE" id="PS52016">
    <property type="entry name" value="TONB_DEPENDENT_REC_3"/>
    <property type="match status" value="1"/>
</dbReference>
<keyword evidence="8 12" id="KW-0798">TonB box</keyword>
<keyword evidence="7" id="KW-0406">Ion transport</keyword>
<proteinExistence type="inferred from homology"/>
<dbReference type="STRING" id="1076549.HA45_10905"/>
<evidence type="ECO:0000313" key="16">
    <source>
        <dbReference type="EMBL" id="PJZ07462.1"/>
    </source>
</evidence>
<keyword evidence="4" id="KW-0410">Iron transport</keyword>
<comment type="similarity">
    <text evidence="11 12">Belongs to the TonB-dependent receptor family.</text>
</comment>
<keyword evidence="6" id="KW-0408">Iron</keyword>
<dbReference type="PANTHER" id="PTHR32552:SF81">
    <property type="entry name" value="TONB-DEPENDENT OUTER MEMBRANE RECEPTOR"/>
    <property type="match status" value="1"/>
</dbReference>
<evidence type="ECO:0000256" key="7">
    <source>
        <dbReference type="ARBA" id="ARBA00023065"/>
    </source>
</evidence>
<keyword evidence="5 11" id="KW-0812">Transmembrane</keyword>
<dbReference type="Pfam" id="PF07715">
    <property type="entry name" value="Plug"/>
    <property type="match status" value="1"/>
</dbReference>
<evidence type="ECO:0000256" key="10">
    <source>
        <dbReference type="ARBA" id="ARBA00023237"/>
    </source>
</evidence>
<evidence type="ECO:0000256" key="6">
    <source>
        <dbReference type="ARBA" id="ARBA00023004"/>
    </source>
</evidence>
<dbReference type="OrthoDB" id="127311at2"/>
<sequence>MRQSITTHHGYYARRKAISIAIGLCIGMSGSAAAAEKDSEEVASSRERNYQDEQELVVTGEKTERSIFDTGSSVEVFDSRRIDSLPGAETVSDLLRMTANTVDVGIGNDLPTVRGVDGSGPSTGAGAFLSGTRPRLGLSLDGRALTYNEQAYGPQSLWDLDRVEVFRGPQSYIQGRNAIAGAIVMTTKDPSFEWESALKGGFGNQHASQLAAMASGPLIDEQLAFRVSVDRQRRRSDIDLPAYTPVGDPREVQTTNARAKLLLNPAGLRDLTTKLTFNHSDAGAPQNESLNPMPHPTNSRYEWRRPVFKSNVNSGIWDMAWEASPTLRLENKLIYTGFNINRYTALTQPHAKIDGREVHVEPVLHFGDSDSRLRGLAGLRYFDASQDESVYIFGGSTFKDSTRTQSAYAEMTYAITPQVDITAASRVESEHRRRVGGSSSVRVDLDETYNVFLPKVDVAWKPQPGQTYGARIARGYNAGGAGITLSAPITSYTYDSEYVWNYELYSRHQATENLVLTSNIFYNDYKDMQLPYYLASGSSVIRNADKVETYGAELGANWTPRWDLNVFGNVGLLKTRIKKFADSGVEGHDLARAPAYTANMGASWQIAAGWEVSGTVAFSDSYYSAYDNDARGRIGSYWSANAQLAYTFLYGRATLFAQNLFDSDRKTMVSGNDVYGATLQRSRLIGAALELTF</sequence>
<keyword evidence="13" id="KW-0732">Signal</keyword>
<organism evidence="16 17">
    <name type="scientific">Pantoea rodasii</name>
    <dbReference type="NCBI Taxonomy" id="1076549"/>
    <lineage>
        <taxon>Bacteria</taxon>
        <taxon>Pseudomonadati</taxon>
        <taxon>Pseudomonadota</taxon>
        <taxon>Gammaproteobacteria</taxon>
        <taxon>Enterobacterales</taxon>
        <taxon>Erwiniaceae</taxon>
        <taxon>Pantoea</taxon>
    </lineage>
</organism>
<evidence type="ECO:0000256" key="1">
    <source>
        <dbReference type="ARBA" id="ARBA00004571"/>
    </source>
</evidence>
<dbReference type="Gene3D" id="2.40.170.20">
    <property type="entry name" value="TonB-dependent receptor, beta-barrel domain"/>
    <property type="match status" value="1"/>
</dbReference>
<evidence type="ECO:0000313" key="17">
    <source>
        <dbReference type="Proteomes" id="UP000232062"/>
    </source>
</evidence>
<gene>
    <name evidence="16" type="ORF">PRCB_02035</name>
</gene>
<dbReference type="SUPFAM" id="SSF56935">
    <property type="entry name" value="Porins"/>
    <property type="match status" value="1"/>
</dbReference>
<keyword evidence="17" id="KW-1185">Reference proteome</keyword>
<evidence type="ECO:0000256" key="5">
    <source>
        <dbReference type="ARBA" id="ARBA00022692"/>
    </source>
</evidence>
<evidence type="ECO:0000256" key="2">
    <source>
        <dbReference type="ARBA" id="ARBA00022448"/>
    </source>
</evidence>
<dbReference type="GO" id="GO:0009279">
    <property type="term" value="C:cell outer membrane"/>
    <property type="evidence" value="ECO:0007669"/>
    <property type="project" value="UniProtKB-SubCell"/>
</dbReference>
<evidence type="ECO:0000259" key="15">
    <source>
        <dbReference type="Pfam" id="PF07715"/>
    </source>
</evidence>
<dbReference type="PANTHER" id="PTHR32552">
    <property type="entry name" value="FERRICHROME IRON RECEPTOR-RELATED"/>
    <property type="match status" value="1"/>
</dbReference>
<evidence type="ECO:0000256" key="9">
    <source>
        <dbReference type="ARBA" id="ARBA00023136"/>
    </source>
</evidence>
<dbReference type="Pfam" id="PF00593">
    <property type="entry name" value="TonB_dep_Rec_b-barrel"/>
    <property type="match status" value="1"/>
</dbReference>
<keyword evidence="10 11" id="KW-0998">Cell outer membrane</keyword>
<comment type="subcellular location">
    <subcellularLocation>
        <location evidence="1 11">Cell outer membrane</location>
        <topology evidence="1 11">Multi-pass membrane protein</topology>
    </subcellularLocation>
</comment>
<keyword evidence="2 11" id="KW-0813">Transport</keyword>
<evidence type="ECO:0000256" key="4">
    <source>
        <dbReference type="ARBA" id="ARBA00022496"/>
    </source>
</evidence>
<reference evidence="16 17" key="1">
    <citation type="submission" date="2017-11" db="EMBL/GenBank/DDBJ databases">
        <title>The genome sequence of Pantoea rodasii DSM 26611.</title>
        <authorList>
            <person name="Gao J."/>
            <person name="Mao X."/>
            <person name="Sun J."/>
        </authorList>
    </citation>
    <scope>NUCLEOTIDE SEQUENCE [LARGE SCALE GENOMIC DNA]</scope>
    <source>
        <strain evidence="16 17">DSM 26611</strain>
    </source>
</reference>
<feature type="domain" description="TonB-dependent receptor plug" evidence="15">
    <location>
        <begin position="68"/>
        <end position="182"/>
    </location>
</feature>
<accession>A0A2M9WIR1</accession>
<dbReference type="GO" id="GO:0006826">
    <property type="term" value="P:iron ion transport"/>
    <property type="evidence" value="ECO:0007669"/>
    <property type="project" value="UniProtKB-KW"/>
</dbReference>
<dbReference type="InterPro" id="IPR036942">
    <property type="entry name" value="Beta-barrel_TonB_sf"/>
</dbReference>
<evidence type="ECO:0000256" key="3">
    <source>
        <dbReference type="ARBA" id="ARBA00022452"/>
    </source>
</evidence>
<dbReference type="InterPro" id="IPR012910">
    <property type="entry name" value="Plug_dom"/>
</dbReference>
<dbReference type="EMBL" id="PIQI01000003">
    <property type="protein sequence ID" value="PJZ07462.1"/>
    <property type="molecule type" value="Genomic_DNA"/>
</dbReference>
<evidence type="ECO:0000256" key="13">
    <source>
        <dbReference type="SAM" id="SignalP"/>
    </source>
</evidence>
<evidence type="ECO:0000256" key="12">
    <source>
        <dbReference type="RuleBase" id="RU003357"/>
    </source>
</evidence>
<feature type="domain" description="TonB-dependent receptor-like beta-barrel" evidence="14">
    <location>
        <begin position="275"/>
        <end position="660"/>
    </location>
</feature>
<evidence type="ECO:0000256" key="11">
    <source>
        <dbReference type="PROSITE-ProRule" id="PRU01360"/>
    </source>
</evidence>
<keyword evidence="9 11" id="KW-0472">Membrane</keyword>
<dbReference type="AlphaFoldDB" id="A0A2M9WIR1"/>
<feature type="signal peptide" evidence="13">
    <location>
        <begin position="1"/>
        <end position="34"/>
    </location>
</feature>
<feature type="chain" id="PRO_5014657507" evidence="13">
    <location>
        <begin position="35"/>
        <end position="693"/>
    </location>
</feature>
<evidence type="ECO:0000259" key="14">
    <source>
        <dbReference type="Pfam" id="PF00593"/>
    </source>
</evidence>
<dbReference type="InterPro" id="IPR039426">
    <property type="entry name" value="TonB-dep_rcpt-like"/>
</dbReference>
<dbReference type="InterPro" id="IPR000531">
    <property type="entry name" value="Beta-barrel_TonB"/>
</dbReference>